<evidence type="ECO:0000313" key="2">
    <source>
        <dbReference type="Proteomes" id="UP001497623"/>
    </source>
</evidence>
<accession>A0AAV2RU61</accession>
<dbReference type="PANTHER" id="PTHR46312:SF2">
    <property type="entry name" value="NUCLEOTIDE-BINDING OLIGOMERIZATION DOMAIN-CONTAINING PROTEIN 2-LIKE"/>
    <property type="match status" value="1"/>
</dbReference>
<sequence>RSVTVDENSFDMLLKLRLAKVMEVVGLSFEKLRQIILSVNILFILDGQDESTQNDLLNDILKYVNTPNGIRLIITTRPTASLDLQQNILSSFTLPKLDLELIGISLENQITFITKYVKVMEQDAGKQDDLLLKIDEELPGLNSSLGEIMMSPLMLSLLTLLWVTEQIVDSLTVTEVFTKVNDILKAKLISRLLKKRCGPNLEAKLNSFQEYLQHVAFQNFSDNEIIFTEKTTVQLKEKCRECGLADVEDNIFEHHFTSRKSRKNLVPVVTYSYRHLRLQEFDSSQHVIRVLLGTGNDLDKEEIMKQLQGDRFNNIRAHILAIMADSHPQLLTQYGKAIVDCVKPG</sequence>
<reference evidence="1 2" key="1">
    <citation type="submission" date="2024-05" db="EMBL/GenBank/DDBJ databases">
        <authorList>
            <person name="Wallberg A."/>
        </authorList>
    </citation>
    <scope>NUCLEOTIDE SEQUENCE [LARGE SCALE GENOMIC DNA]</scope>
</reference>
<gene>
    <name evidence="1" type="ORF">MNOR_LOCUS28196</name>
</gene>
<dbReference type="PANTHER" id="PTHR46312">
    <property type="entry name" value="NACHT DOMAIN-CONTAINING PROTEIN"/>
    <property type="match status" value="1"/>
</dbReference>
<protein>
    <recommendedName>
        <fullName evidence="3">NACHT domain-containing protein</fullName>
    </recommendedName>
</protein>
<dbReference type="EMBL" id="CAXKWB010030729">
    <property type="protein sequence ID" value="CAL4138292.1"/>
    <property type="molecule type" value="Genomic_DNA"/>
</dbReference>
<name>A0AAV2RU61_MEGNR</name>
<dbReference type="Gene3D" id="3.40.50.300">
    <property type="entry name" value="P-loop containing nucleotide triphosphate hydrolases"/>
    <property type="match status" value="1"/>
</dbReference>
<proteinExistence type="predicted"/>
<comment type="caution">
    <text evidence="1">The sequence shown here is derived from an EMBL/GenBank/DDBJ whole genome shotgun (WGS) entry which is preliminary data.</text>
</comment>
<evidence type="ECO:0008006" key="3">
    <source>
        <dbReference type="Google" id="ProtNLM"/>
    </source>
</evidence>
<keyword evidence="2" id="KW-1185">Reference proteome</keyword>
<dbReference type="AlphaFoldDB" id="A0AAV2RU61"/>
<feature type="non-terminal residue" evidence="1">
    <location>
        <position position="345"/>
    </location>
</feature>
<evidence type="ECO:0000313" key="1">
    <source>
        <dbReference type="EMBL" id="CAL4138292.1"/>
    </source>
</evidence>
<dbReference type="InterPro" id="IPR027417">
    <property type="entry name" value="P-loop_NTPase"/>
</dbReference>
<dbReference type="Proteomes" id="UP001497623">
    <property type="component" value="Unassembled WGS sequence"/>
</dbReference>
<organism evidence="1 2">
    <name type="scientific">Meganyctiphanes norvegica</name>
    <name type="common">Northern krill</name>
    <name type="synonym">Thysanopoda norvegica</name>
    <dbReference type="NCBI Taxonomy" id="48144"/>
    <lineage>
        <taxon>Eukaryota</taxon>
        <taxon>Metazoa</taxon>
        <taxon>Ecdysozoa</taxon>
        <taxon>Arthropoda</taxon>
        <taxon>Crustacea</taxon>
        <taxon>Multicrustacea</taxon>
        <taxon>Malacostraca</taxon>
        <taxon>Eumalacostraca</taxon>
        <taxon>Eucarida</taxon>
        <taxon>Euphausiacea</taxon>
        <taxon>Euphausiidae</taxon>
        <taxon>Meganyctiphanes</taxon>
    </lineage>
</organism>
<feature type="non-terminal residue" evidence="1">
    <location>
        <position position="1"/>
    </location>
</feature>